<proteinExistence type="predicted"/>
<dbReference type="AlphaFoldDB" id="A0A9P5AUT3"/>
<evidence type="ECO:0000313" key="2">
    <source>
        <dbReference type="EMBL" id="KAF4345154.1"/>
    </source>
</evidence>
<dbReference type="EMBL" id="PVQB02000033">
    <property type="protein sequence ID" value="KAF4345154.1"/>
    <property type="molecule type" value="Genomic_DNA"/>
</dbReference>
<sequence length="185" mass="21038">MPLDRVSKSVKKLFKGNTDTNHSDLSSPVPEAEPAGIEERPIVRDPCTSPEFQSDFIAHLRDLYPETIALFDAAIEENTHMIGVQGFGEMVQGPKSCLDWFAGEVRGENPFRIKEDRTLVEVPGEHVQYLVRKAKGRKREKLEKEIADLQKTADKKYPLPIRPIVSFVTLCKIVNREERIVKLQL</sequence>
<evidence type="ECO:0000256" key="1">
    <source>
        <dbReference type="SAM" id="MobiDB-lite"/>
    </source>
</evidence>
<accession>A0A9P5AUT3</accession>
<organism evidence="2 3">
    <name type="scientific">Fusarium beomiforme</name>
    <dbReference type="NCBI Taxonomy" id="44412"/>
    <lineage>
        <taxon>Eukaryota</taxon>
        <taxon>Fungi</taxon>
        <taxon>Dikarya</taxon>
        <taxon>Ascomycota</taxon>
        <taxon>Pezizomycotina</taxon>
        <taxon>Sordariomycetes</taxon>
        <taxon>Hypocreomycetidae</taxon>
        <taxon>Hypocreales</taxon>
        <taxon>Nectriaceae</taxon>
        <taxon>Fusarium</taxon>
        <taxon>Fusarium burgessii species complex</taxon>
    </lineage>
</organism>
<dbReference type="Proteomes" id="UP000730481">
    <property type="component" value="Unassembled WGS sequence"/>
</dbReference>
<comment type="caution">
    <text evidence="2">The sequence shown here is derived from an EMBL/GenBank/DDBJ whole genome shotgun (WGS) entry which is preliminary data.</text>
</comment>
<reference evidence="2" key="2">
    <citation type="submission" date="2020-02" db="EMBL/GenBank/DDBJ databases">
        <title>Identification and distribution of gene clusters putatively required for synthesis of sphingolipid metabolism inhibitors in phylogenetically diverse species of the filamentous fungus Fusarium.</title>
        <authorList>
            <person name="Kim H.-S."/>
            <person name="Busman M."/>
            <person name="Brown D.W."/>
            <person name="Divon H."/>
            <person name="Uhlig S."/>
            <person name="Proctor R.H."/>
        </authorList>
    </citation>
    <scope>NUCLEOTIDE SEQUENCE</scope>
    <source>
        <strain evidence="2">NRRL 25174</strain>
    </source>
</reference>
<protein>
    <submittedName>
        <fullName evidence="2">Uncharacterized protein</fullName>
    </submittedName>
</protein>
<gene>
    <name evidence="2" type="ORF">FBEOM_860</name>
</gene>
<reference evidence="2" key="1">
    <citation type="journal article" date="2017" name="Mycologia">
        <title>Fusarium algeriense, sp. nov., a novel toxigenic crown rot pathogen of durum wheat from Algeria is nested in the Fusarium burgessii species complex.</title>
        <authorList>
            <person name="Laraba I."/>
            <person name="Keddad A."/>
            <person name="Boureghda H."/>
            <person name="Abdallah N."/>
            <person name="Vaughan M.M."/>
            <person name="Proctor R.H."/>
            <person name="Busman M."/>
            <person name="O'Donnell K."/>
        </authorList>
    </citation>
    <scope>NUCLEOTIDE SEQUENCE</scope>
    <source>
        <strain evidence="2">NRRL 25174</strain>
    </source>
</reference>
<feature type="compositionally biased region" description="Polar residues" evidence="1">
    <location>
        <begin position="17"/>
        <end position="26"/>
    </location>
</feature>
<name>A0A9P5AUT3_9HYPO</name>
<feature type="region of interest" description="Disordered" evidence="1">
    <location>
        <begin position="15"/>
        <end position="40"/>
    </location>
</feature>
<dbReference type="OrthoDB" id="5090587at2759"/>
<evidence type="ECO:0000313" key="3">
    <source>
        <dbReference type="Proteomes" id="UP000730481"/>
    </source>
</evidence>
<keyword evidence="3" id="KW-1185">Reference proteome</keyword>